<dbReference type="CDD" id="cd07731">
    <property type="entry name" value="ComA-like_MBL-fold"/>
    <property type="match status" value="1"/>
</dbReference>
<comment type="caution">
    <text evidence="2">The sequence shown here is derived from an EMBL/GenBank/DDBJ whole genome shotgun (WGS) entry which is preliminary data.</text>
</comment>
<evidence type="ECO:0000313" key="3">
    <source>
        <dbReference type="Proteomes" id="UP000176484"/>
    </source>
</evidence>
<organism evidence="2 3">
    <name type="scientific">Candidatus Nomurabacteria bacterium GWB1_40_6</name>
    <dbReference type="NCBI Taxonomy" id="1801727"/>
    <lineage>
        <taxon>Bacteria</taxon>
        <taxon>Candidatus Nomuraibacteriota</taxon>
    </lineage>
</organism>
<name>A0A1F6TK36_9BACT</name>
<evidence type="ECO:0000313" key="2">
    <source>
        <dbReference type="EMBL" id="OGI45471.1"/>
    </source>
</evidence>
<dbReference type="InterPro" id="IPR035681">
    <property type="entry name" value="ComA-like_MBL"/>
</dbReference>
<dbReference type="InterPro" id="IPR036866">
    <property type="entry name" value="RibonucZ/Hydroxyglut_hydro"/>
</dbReference>
<dbReference type="AlphaFoldDB" id="A0A1F6TK36"/>
<dbReference type="InterPro" id="IPR052159">
    <property type="entry name" value="Competence_DNA_uptake"/>
</dbReference>
<feature type="domain" description="Metallo-beta-lactamase" evidence="1">
    <location>
        <begin position="42"/>
        <end position="243"/>
    </location>
</feature>
<dbReference type="InterPro" id="IPR001279">
    <property type="entry name" value="Metallo-B-lactamas"/>
</dbReference>
<sequence>MFQSGKKYRLLLLFFILLLVDILLLRLDWQNSRRVLTFAMLDVGQGDALFIESPTGTQIMFDAGPARKVLGPLSRLMSPFDRTIDAIIITNPDADHIGGFSDIFKSYKVGAVFVSGTSSDSKTFQNLKEEIKKQNIPSILAKKGMRLDMGGDVFVDILFPDRDVSTWATNDGSVVARLTYGKTSIMLTGDAPTKTEQIILKNSFLENTGAQLASTILKVGHHGSRTSSSASFVKAVSPTYAFISDGKNNKYGHPHPDTLDTLTQFGAKILRTDLLGTIIMKSDGKKEVFYK</sequence>
<proteinExistence type="predicted"/>
<dbReference type="PANTHER" id="PTHR30619:SF1">
    <property type="entry name" value="RECOMBINATION PROTEIN 2"/>
    <property type="match status" value="1"/>
</dbReference>
<dbReference type="Proteomes" id="UP000176484">
    <property type="component" value="Unassembled WGS sequence"/>
</dbReference>
<gene>
    <name evidence="2" type="ORF">A2121_00910</name>
</gene>
<dbReference type="Gene3D" id="3.60.15.10">
    <property type="entry name" value="Ribonuclease Z/Hydroxyacylglutathione hydrolase-like"/>
    <property type="match status" value="1"/>
</dbReference>
<evidence type="ECO:0000259" key="1">
    <source>
        <dbReference type="Pfam" id="PF00753"/>
    </source>
</evidence>
<reference evidence="2 3" key="1">
    <citation type="journal article" date="2016" name="Nat. Commun.">
        <title>Thousands of microbial genomes shed light on interconnected biogeochemical processes in an aquifer system.</title>
        <authorList>
            <person name="Anantharaman K."/>
            <person name="Brown C.T."/>
            <person name="Hug L.A."/>
            <person name="Sharon I."/>
            <person name="Castelle C.J."/>
            <person name="Probst A.J."/>
            <person name="Thomas B.C."/>
            <person name="Singh A."/>
            <person name="Wilkins M.J."/>
            <person name="Karaoz U."/>
            <person name="Brodie E.L."/>
            <person name="Williams K.H."/>
            <person name="Hubbard S.S."/>
            <person name="Banfield J.F."/>
        </authorList>
    </citation>
    <scope>NUCLEOTIDE SEQUENCE [LARGE SCALE GENOMIC DNA]</scope>
</reference>
<dbReference type="EMBL" id="MFTD01000048">
    <property type="protein sequence ID" value="OGI45471.1"/>
    <property type="molecule type" value="Genomic_DNA"/>
</dbReference>
<accession>A0A1F6TK36</accession>
<dbReference type="PANTHER" id="PTHR30619">
    <property type="entry name" value="DNA INTERNALIZATION/COMPETENCE PROTEIN COMEC/REC2"/>
    <property type="match status" value="1"/>
</dbReference>
<protein>
    <recommendedName>
        <fullName evidence="1">Metallo-beta-lactamase domain-containing protein</fullName>
    </recommendedName>
</protein>
<dbReference type="Pfam" id="PF00753">
    <property type="entry name" value="Lactamase_B"/>
    <property type="match status" value="1"/>
</dbReference>
<dbReference type="SUPFAM" id="SSF56281">
    <property type="entry name" value="Metallo-hydrolase/oxidoreductase"/>
    <property type="match status" value="1"/>
</dbReference>